<evidence type="ECO:0000313" key="2">
    <source>
        <dbReference type="Proteomes" id="UP000257109"/>
    </source>
</evidence>
<dbReference type="GO" id="GO:0048367">
    <property type="term" value="P:shoot system development"/>
    <property type="evidence" value="ECO:0007669"/>
    <property type="project" value="InterPro"/>
</dbReference>
<organism evidence="1 2">
    <name type="scientific">Mucuna pruriens</name>
    <name type="common">Velvet bean</name>
    <name type="synonym">Dolichos pruriens</name>
    <dbReference type="NCBI Taxonomy" id="157652"/>
    <lineage>
        <taxon>Eukaryota</taxon>
        <taxon>Viridiplantae</taxon>
        <taxon>Streptophyta</taxon>
        <taxon>Embryophyta</taxon>
        <taxon>Tracheophyta</taxon>
        <taxon>Spermatophyta</taxon>
        <taxon>Magnoliopsida</taxon>
        <taxon>eudicotyledons</taxon>
        <taxon>Gunneridae</taxon>
        <taxon>Pentapetalae</taxon>
        <taxon>rosids</taxon>
        <taxon>fabids</taxon>
        <taxon>Fabales</taxon>
        <taxon>Fabaceae</taxon>
        <taxon>Papilionoideae</taxon>
        <taxon>50 kb inversion clade</taxon>
        <taxon>NPAAA clade</taxon>
        <taxon>indigoferoid/millettioid clade</taxon>
        <taxon>Phaseoleae</taxon>
        <taxon>Mucuna</taxon>
    </lineage>
</organism>
<evidence type="ECO:0000313" key="1">
    <source>
        <dbReference type="EMBL" id="RDX95334.1"/>
    </source>
</evidence>
<dbReference type="InterPro" id="IPR004320">
    <property type="entry name" value="BPS1_pln"/>
</dbReference>
<sequence>MDELLEGSLRLLGISSTANDVLLQSTVTVRRRRGVKQRTKLRVAFTCHQGRRQRRLFRRPWKNSRDFRIHLVNDQQLESLLSFISGSRGKPKECRWLIASKLMQPNRVLQSLSHKPCSNVSVESFQNHMEILELCIQGLEAGIQALKCN</sequence>
<dbReference type="EMBL" id="QJKJ01004156">
    <property type="protein sequence ID" value="RDX95334.1"/>
    <property type="molecule type" value="Genomic_DNA"/>
</dbReference>
<dbReference type="GO" id="GO:0048364">
    <property type="term" value="P:root development"/>
    <property type="evidence" value="ECO:0007669"/>
    <property type="project" value="InterPro"/>
</dbReference>
<dbReference type="AlphaFoldDB" id="A0A371GXQ5"/>
<feature type="non-terminal residue" evidence="1">
    <location>
        <position position="1"/>
    </location>
</feature>
<keyword evidence="2" id="KW-1185">Reference proteome</keyword>
<reference evidence="1" key="1">
    <citation type="submission" date="2018-05" db="EMBL/GenBank/DDBJ databases">
        <title>Draft genome of Mucuna pruriens seed.</title>
        <authorList>
            <person name="Nnadi N.E."/>
            <person name="Vos R."/>
            <person name="Hasami M.H."/>
            <person name="Devisetty U.K."/>
            <person name="Aguiy J.C."/>
        </authorList>
    </citation>
    <scope>NUCLEOTIDE SEQUENCE [LARGE SCALE GENOMIC DNA]</scope>
    <source>
        <strain evidence="1">JCA_2017</strain>
    </source>
</reference>
<gene>
    <name evidence="1" type="ORF">CR513_22165</name>
</gene>
<dbReference type="Pfam" id="PF03087">
    <property type="entry name" value="BPS1"/>
    <property type="match status" value="1"/>
</dbReference>
<name>A0A371GXQ5_MUCPR</name>
<proteinExistence type="predicted"/>
<dbReference type="Proteomes" id="UP000257109">
    <property type="component" value="Unassembled WGS sequence"/>
</dbReference>
<dbReference type="OrthoDB" id="1701699at2759"/>
<protein>
    <submittedName>
        <fullName evidence="1">Uncharacterized protein</fullName>
    </submittedName>
</protein>
<comment type="caution">
    <text evidence="1">The sequence shown here is derived from an EMBL/GenBank/DDBJ whole genome shotgun (WGS) entry which is preliminary data.</text>
</comment>
<accession>A0A371GXQ5</accession>